<dbReference type="eggNOG" id="COG1595">
    <property type="taxonomic scope" value="Bacteria"/>
</dbReference>
<dbReference type="GO" id="GO:0003677">
    <property type="term" value="F:DNA binding"/>
    <property type="evidence" value="ECO:0007669"/>
    <property type="project" value="InterPro"/>
</dbReference>
<keyword evidence="8" id="KW-1185">Reference proteome</keyword>
<evidence type="ECO:0000313" key="8">
    <source>
        <dbReference type="Proteomes" id="UP000028602"/>
    </source>
</evidence>
<keyword evidence="3" id="KW-0731">Sigma factor</keyword>
<dbReference type="SUPFAM" id="SSF88946">
    <property type="entry name" value="Sigma2 domain of RNA polymerase sigma factors"/>
    <property type="match status" value="1"/>
</dbReference>
<evidence type="ECO:0000256" key="3">
    <source>
        <dbReference type="ARBA" id="ARBA00023082"/>
    </source>
</evidence>
<keyword evidence="4" id="KW-0804">Transcription</keyword>
<accession>A0A085JPG6</accession>
<dbReference type="PANTHER" id="PTHR43133:SF63">
    <property type="entry name" value="RNA POLYMERASE SIGMA FACTOR FECI-RELATED"/>
    <property type="match status" value="1"/>
</dbReference>
<dbReference type="InterPro" id="IPR013249">
    <property type="entry name" value="RNA_pol_sigma70_r4_t2"/>
</dbReference>
<evidence type="ECO:0000256" key="4">
    <source>
        <dbReference type="ARBA" id="ARBA00023163"/>
    </source>
</evidence>
<dbReference type="NCBIfam" id="TIGR02937">
    <property type="entry name" value="sigma70-ECF"/>
    <property type="match status" value="1"/>
</dbReference>
<proteinExistence type="inferred from homology"/>
<dbReference type="GO" id="GO:0016987">
    <property type="term" value="F:sigma factor activity"/>
    <property type="evidence" value="ECO:0007669"/>
    <property type="project" value="UniProtKB-KW"/>
</dbReference>
<dbReference type="InterPro" id="IPR013325">
    <property type="entry name" value="RNA_pol_sigma_r2"/>
</dbReference>
<dbReference type="SUPFAM" id="SSF88659">
    <property type="entry name" value="Sigma3 and sigma4 domains of RNA polymerase sigma factors"/>
    <property type="match status" value="1"/>
</dbReference>
<evidence type="ECO:0000256" key="2">
    <source>
        <dbReference type="ARBA" id="ARBA00023015"/>
    </source>
</evidence>
<dbReference type="Pfam" id="PF08281">
    <property type="entry name" value="Sigma70_r4_2"/>
    <property type="match status" value="1"/>
</dbReference>
<dbReference type="PANTHER" id="PTHR43133">
    <property type="entry name" value="RNA POLYMERASE ECF-TYPE SIGMA FACTO"/>
    <property type="match status" value="1"/>
</dbReference>
<dbReference type="Gene3D" id="1.10.1740.10">
    <property type="match status" value="1"/>
</dbReference>
<sequence length="178" mass="20282">MTPDAMTDSAISSAALTLDKLYHSHHGWLTVWLTRKLHSAFDAEDVAHDTFLRLFGKDTIPTIRDPKSFLCTVAKRVMVDLFRRQALEQSYLQMLASLPEAQQPSEEIRQIQLETLQQVDRMLDTLSEKSRKAFLLSQLDGMQYRDIAEVLGVSVSSVKKYIAKATEHCLLFRLENGL</sequence>
<reference evidence="7 8" key="1">
    <citation type="submission" date="2014-05" db="EMBL/GenBank/DDBJ databases">
        <title>ATOL: Assembling a taxonomically balanced genome-scale reconstruction of the evolutionary history of the Enterobacteriaceae.</title>
        <authorList>
            <person name="Plunkett G.III."/>
            <person name="Neeno-Eckwall E.C."/>
            <person name="Glasner J.D."/>
            <person name="Perna N.T."/>
        </authorList>
    </citation>
    <scope>NUCLEOTIDE SEQUENCE [LARGE SCALE GENOMIC DNA]</scope>
    <source>
        <strain evidence="7 8">ATCC 33301</strain>
    </source>
</reference>
<dbReference type="NCBIfam" id="NF007232">
    <property type="entry name" value="PRK09651.1"/>
    <property type="match status" value="1"/>
</dbReference>
<organism evidence="7 8">
    <name type="scientific">Tatumella ptyseos ATCC 33301</name>
    <dbReference type="NCBI Taxonomy" id="1005995"/>
    <lineage>
        <taxon>Bacteria</taxon>
        <taxon>Pseudomonadati</taxon>
        <taxon>Pseudomonadota</taxon>
        <taxon>Gammaproteobacteria</taxon>
        <taxon>Enterobacterales</taxon>
        <taxon>Erwiniaceae</taxon>
        <taxon>Tatumella</taxon>
    </lineage>
</organism>
<dbReference type="InterPro" id="IPR013324">
    <property type="entry name" value="RNA_pol_sigma_r3/r4-like"/>
</dbReference>
<feature type="domain" description="RNA polymerase sigma-70 region 2" evidence="5">
    <location>
        <begin position="21"/>
        <end position="86"/>
    </location>
</feature>
<dbReference type="InterPro" id="IPR036388">
    <property type="entry name" value="WH-like_DNA-bd_sf"/>
</dbReference>
<evidence type="ECO:0000313" key="7">
    <source>
        <dbReference type="EMBL" id="KFD22362.1"/>
    </source>
</evidence>
<evidence type="ECO:0000256" key="1">
    <source>
        <dbReference type="ARBA" id="ARBA00010641"/>
    </source>
</evidence>
<evidence type="ECO:0000259" key="5">
    <source>
        <dbReference type="Pfam" id="PF04542"/>
    </source>
</evidence>
<dbReference type="Pfam" id="PF04542">
    <property type="entry name" value="Sigma70_r2"/>
    <property type="match status" value="1"/>
</dbReference>
<dbReference type="AlphaFoldDB" id="A0A085JPG6"/>
<protein>
    <submittedName>
        <fullName evidence="7">FecI family RNA polymerase sigma factor</fullName>
    </submittedName>
</protein>
<dbReference type="InterPro" id="IPR007627">
    <property type="entry name" value="RNA_pol_sigma70_r2"/>
</dbReference>
<dbReference type="InterPro" id="IPR039425">
    <property type="entry name" value="RNA_pol_sigma-70-like"/>
</dbReference>
<gene>
    <name evidence="7" type="primary">fecI</name>
    <name evidence="7" type="ORF">GTPT_0536</name>
</gene>
<dbReference type="Proteomes" id="UP000028602">
    <property type="component" value="Unassembled WGS sequence"/>
</dbReference>
<dbReference type="GO" id="GO:0006352">
    <property type="term" value="P:DNA-templated transcription initiation"/>
    <property type="evidence" value="ECO:0007669"/>
    <property type="project" value="InterPro"/>
</dbReference>
<dbReference type="Gene3D" id="1.10.10.10">
    <property type="entry name" value="Winged helix-like DNA-binding domain superfamily/Winged helix DNA-binding domain"/>
    <property type="match status" value="1"/>
</dbReference>
<name>A0A085JPG6_9GAMM</name>
<comment type="similarity">
    <text evidence="1">Belongs to the sigma-70 factor family. ECF subfamily.</text>
</comment>
<comment type="caution">
    <text evidence="7">The sequence shown here is derived from an EMBL/GenBank/DDBJ whole genome shotgun (WGS) entry which is preliminary data.</text>
</comment>
<keyword evidence="2" id="KW-0805">Transcription regulation</keyword>
<dbReference type="CDD" id="cd06171">
    <property type="entry name" value="Sigma70_r4"/>
    <property type="match status" value="1"/>
</dbReference>
<dbReference type="EMBL" id="JMPR01000008">
    <property type="protein sequence ID" value="KFD22362.1"/>
    <property type="molecule type" value="Genomic_DNA"/>
</dbReference>
<evidence type="ECO:0000259" key="6">
    <source>
        <dbReference type="Pfam" id="PF08281"/>
    </source>
</evidence>
<dbReference type="NCBIfam" id="NF041727">
    <property type="entry name" value="ECF_sigma_FecI"/>
    <property type="match status" value="1"/>
</dbReference>
<feature type="domain" description="RNA polymerase sigma factor 70 region 4 type 2" evidence="6">
    <location>
        <begin position="117"/>
        <end position="169"/>
    </location>
</feature>
<dbReference type="InterPro" id="IPR014284">
    <property type="entry name" value="RNA_pol_sigma-70_dom"/>
</dbReference>